<proteinExistence type="predicted"/>
<dbReference type="AlphaFoldDB" id="A0A2P8CLY8"/>
<feature type="region of interest" description="Disordered" evidence="5">
    <location>
        <begin position="1"/>
        <end position="41"/>
    </location>
</feature>
<accession>A0A2P8CLY8</accession>
<dbReference type="GO" id="GO:0000976">
    <property type="term" value="F:transcription cis-regulatory region binding"/>
    <property type="evidence" value="ECO:0007669"/>
    <property type="project" value="TreeGrafter"/>
</dbReference>
<dbReference type="Proteomes" id="UP000240542">
    <property type="component" value="Unassembled WGS sequence"/>
</dbReference>
<evidence type="ECO:0000313" key="8">
    <source>
        <dbReference type="Proteomes" id="UP000240542"/>
    </source>
</evidence>
<sequence length="242" mass="26673">MTGTLTAAFGPEAPPPGEGGGAMPQRPQDDPDSLRERKKHRTRESLIDAAFDLFEDKGFEHTTVEEIAAAAEVSPRTFSRYFGLKEDVVLWFLRRQHDRFLAELVARPAGEPPVAAMRAAALRSFPPGHDPASRAEYRWLRRAQRLVGASPALFARNAERRVRVEREMVDEVARRMGVDPAADFRPRIAVGVQMAVYAAALEKLEAAARAPRTGAAGPVADTPEALRRLFDEAHSTLADVVR</sequence>
<dbReference type="GO" id="GO:0003700">
    <property type="term" value="F:DNA-binding transcription factor activity"/>
    <property type="evidence" value="ECO:0007669"/>
    <property type="project" value="TreeGrafter"/>
</dbReference>
<reference evidence="7 8" key="1">
    <citation type="submission" date="2018-03" db="EMBL/GenBank/DDBJ databases">
        <title>Genomic Encyclopedia of Archaeal and Bacterial Type Strains, Phase II (KMG-II): from individual species to whole genera.</title>
        <authorList>
            <person name="Goeker M."/>
        </authorList>
    </citation>
    <scope>NUCLEOTIDE SEQUENCE [LARGE SCALE GENOMIC DNA]</scope>
    <source>
        <strain evidence="7 8">DSM 45312</strain>
    </source>
</reference>
<dbReference type="Gene3D" id="1.10.357.10">
    <property type="entry name" value="Tetracycline Repressor, domain 2"/>
    <property type="match status" value="1"/>
</dbReference>
<dbReference type="InterPro" id="IPR009057">
    <property type="entry name" value="Homeodomain-like_sf"/>
</dbReference>
<evidence type="ECO:0000259" key="6">
    <source>
        <dbReference type="PROSITE" id="PS50977"/>
    </source>
</evidence>
<dbReference type="EMBL" id="PYGA01000037">
    <property type="protein sequence ID" value="PSK85986.1"/>
    <property type="molecule type" value="Genomic_DNA"/>
</dbReference>
<organism evidence="7 8">
    <name type="scientific">Murinocardiopsis flavida</name>
    <dbReference type="NCBI Taxonomy" id="645275"/>
    <lineage>
        <taxon>Bacteria</taxon>
        <taxon>Bacillati</taxon>
        <taxon>Actinomycetota</taxon>
        <taxon>Actinomycetes</taxon>
        <taxon>Streptosporangiales</taxon>
        <taxon>Nocardiopsidaceae</taxon>
        <taxon>Murinocardiopsis</taxon>
    </lineage>
</organism>
<dbReference type="RefSeq" id="WP_170134391.1">
    <property type="nucleotide sequence ID" value="NZ_PYGA01000037.1"/>
</dbReference>
<keyword evidence="1" id="KW-0805">Transcription regulation</keyword>
<evidence type="ECO:0000256" key="3">
    <source>
        <dbReference type="ARBA" id="ARBA00023163"/>
    </source>
</evidence>
<dbReference type="InterPro" id="IPR001647">
    <property type="entry name" value="HTH_TetR"/>
</dbReference>
<dbReference type="Gene3D" id="1.10.10.60">
    <property type="entry name" value="Homeodomain-like"/>
    <property type="match status" value="1"/>
</dbReference>
<gene>
    <name evidence="7" type="ORF">CLV63_13745</name>
</gene>
<dbReference type="InterPro" id="IPR041347">
    <property type="entry name" value="MftR_C"/>
</dbReference>
<protein>
    <submittedName>
        <fullName evidence="7">TetR family transcriptional regulator</fullName>
    </submittedName>
</protein>
<evidence type="ECO:0000256" key="5">
    <source>
        <dbReference type="SAM" id="MobiDB-lite"/>
    </source>
</evidence>
<dbReference type="PROSITE" id="PS50977">
    <property type="entry name" value="HTH_TETR_2"/>
    <property type="match status" value="1"/>
</dbReference>
<feature type="DNA-binding region" description="H-T-H motif" evidence="4">
    <location>
        <begin position="63"/>
        <end position="82"/>
    </location>
</feature>
<comment type="caution">
    <text evidence="7">The sequence shown here is derived from an EMBL/GenBank/DDBJ whole genome shotgun (WGS) entry which is preliminary data.</text>
</comment>
<dbReference type="SUPFAM" id="SSF46689">
    <property type="entry name" value="Homeodomain-like"/>
    <property type="match status" value="1"/>
</dbReference>
<dbReference type="Pfam" id="PF00440">
    <property type="entry name" value="TetR_N"/>
    <property type="match status" value="1"/>
</dbReference>
<dbReference type="PANTHER" id="PTHR30055:SF238">
    <property type="entry name" value="MYCOFACTOCIN BIOSYNTHESIS TRANSCRIPTIONAL REGULATOR MFTR-RELATED"/>
    <property type="match status" value="1"/>
</dbReference>
<evidence type="ECO:0000256" key="2">
    <source>
        <dbReference type="ARBA" id="ARBA00023125"/>
    </source>
</evidence>
<dbReference type="InterPro" id="IPR050109">
    <property type="entry name" value="HTH-type_TetR-like_transc_reg"/>
</dbReference>
<keyword evidence="8" id="KW-1185">Reference proteome</keyword>
<evidence type="ECO:0000256" key="1">
    <source>
        <dbReference type="ARBA" id="ARBA00023015"/>
    </source>
</evidence>
<dbReference type="Pfam" id="PF17754">
    <property type="entry name" value="TetR_C_14"/>
    <property type="match status" value="1"/>
</dbReference>
<name>A0A2P8CLY8_9ACTN</name>
<keyword evidence="3" id="KW-0804">Transcription</keyword>
<evidence type="ECO:0000256" key="4">
    <source>
        <dbReference type="PROSITE-ProRule" id="PRU00335"/>
    </source>
</evidence>
<dbReference type="PANTHER" id="PTHR30055">
    <property type="entry name" value="HTH-TYPE TRANSCRIPTIONAL REGULATOR RUTR"/>
    <property type="match status" value="1"/>
</dbReference>
<evidence type="ECO:0000313" key="7">
    <source>
        <dbReference type="EMBL" id="PSK85986.1"/>
    </source>
</evidence>
<keyword evidence="2 4" id="KW-0238">DNA-binding</keyword>
<dbReference type="PRINTS" id="PR00455">
    <property type="entry name" value="HTHTETR"/>
</dbReference>
<feature type="domain" description="HTH tetR-type" evidence="6">
    <location>
        <begin position="40"/>
        <end position="100"/>
    </location>
</feature>